<dbReference type="PANTHER" id="PTHR35372:SF2">
    <property type="entry name" value="SF3 HELICASE DOMAIN-CONTAINING PROTEIN"/>
    <property type="match status" value="1"/>
</dbReference>
<protein>
    <submittedName>
        <fullName evidence="4">Putative helicase</fullName>
    </submittedName>
</protein>
<reference evidence="4" key="2">
    <citation type="journal article" date="2018" name="Nat. Commun.">
        <title>Tailed giant Tupanvirus possesses the most complete translational apparatus of the known virosphere.</title>
        <authorList>
            <person name="Abrahao J."/>
            <person name="Silva L."/>
            <person name="Silva L.S."/>
            <person name="Khalil J.Y.B."/>
            <person name="Rodrigues R."/>
            <person name="Arantes T."/>
            <person name="Assis F."/>
            <person name="Boratto P."/>
            <person name="Andrade M."/>
            <person name="Kroon E.G."/>
            <person name="Ribeiro B."/>
            <person name="Bergier I."/>
            <person name="Seligmann H."/>
            <person name="Ghigo E."/>
            <person name="Colson P."/>
            <person name="Levasseur A."/>
            <person name="Kroemer G."/>
            <person name="Raoult D."/>
            <person name="La Scola B."/>
        </authorList>
    </citation>
    <scope>NUCLEOTIDE SEQUENCE [LARGE SCALE GENOMIC DNA]</scope>
    <source>
        <strain evidence="4">Deep ocean</strain>
    </source>
</reference>
<dbReference type="KEGG" id="vg:80516803"/>
<evidence type="ECO:0000259" key="3">
    <source>
        <dbReference type="Pfam" id="PF08707"/>
    </source>
</evidence>
<dbReference type="InterPro" id="IPR014819">
    <property type="entry name" value="PriCT_2"/>
</dbReference>
<proteinExistence type="predicted"/>
<reference evidence="4" key="1">
    <citation type="submission" date="2017-06" db="EMBL/GenBank/DDBJ databases">
        <authorList>
            <person name="Assis F.L."/>
            <person name="Abrahao J.S."/>
            <person name="Silva L."/>
            <person name="Khalil J.B."/>
            <person name="Rodrigues R."/>
            <person name="Silva L.S."/>
            <person name="Boratto P."/>
            <person name="Andrade M."/>
            <person name="Kroon E.G."/>
            <person name="Ribeiro B."/>
            <person name="Bergier I."/>
            <person name="Seligmann H."/>
            <person name="Ghigo E."/>
            <person name="Colson P."/>
            <person name="Levasseur A."/>
            <person name="Raoult D."/>
            <person name="Scola B.L."/>
        </authorList>
    </citation>
    <scope>NUCLEOTIDE SEQUENCE</scope>
    <source>
        <strain evidence="4">Deep ocean</strain>
    </source>
</reference>
<dbReference type="Pfam" id="PF08706">
    <property type="entry name" value="D5_N"/>
    <property type="match status" value="1"/>
</dbReference>
<evidence type="ECO:0000313" key="4">
    <source>
        <dbReference type="EMBL" id="QKU33512.1"/>
    </source>
</evidence>
<organism evidence="4">
    <name type="scientific">Tupanvirus deep ocean</name>
    <dbReference type="NCBI Taxonomy" id="2126984"/>
    <lineage>
        <taxon>Viruses</taxon>
        <taxon>Varidnaviria</taxon>
        <taxon>Bamfordvirae</taxon>
        <taxon>Nucleocytoviricota</taxon>
        <taxon>Megaviricetes</taxon>
        <taxon>Imitervirales</taxon>
        <taxon>Mimiviridae</taxon>
        <taxon>Megamimivirinae</taxon>
        <taxon>Tupanvirus</taxon>
        <taxon>Tupanvirus altamarinense</taxon>
    </lineage>
</organism>
<dbReference type="GeneID" id="80516803"/>
<keyword evidence="4" id="KW-0067">ATP-binding</keyword>
<evidence type="ECO:0000256" key="1">
    <source>
        <dbReference type="ARBA" id="ARBA00022801"/>
    </source>
</evidence>
<dbReference type="InterPro" id="IPR014818">
    <property type="entry name" value="Phage/plasmid_primase_P4_C"/>
</dbReference>
<dbReference type="InterPro" id="IPR051620">
    <property type="entry name" value="ORF904-like_C"/>
</dbReference>
<dbReference type="EMBL" id="MF405918">
    <property type="protein sequence ID" value="QKU33512.1"/>
    <property type="molecule type" value="Genomic_DNA"/>
</dbReference>
<dbReference type="GO" id="GO:0004386">
    <property type="term" value="F:helicase activity"/>
    <property type="evidence" value="ECO:0007669"/>
    <property type="project" value="UniProtKB-KW"/>
</dbReference>
<accession>A0A6N1NRQ6</accession>
<name>A0A6N1NRQ6_9VIRU</name>
<dbReference type="Pfam" id="PF08707">
    <property type="entry name" value="PriCT_2"/>
    <property type="match status" value="1"/>
</dbReference>
<dbReference type="SUPFAM" id="SSF52540">
    <property type="entry name" value="P-loop containing nucleoside triphosphate hydrolases"/>
    <property type="match status" value="1"/>
</dbReference>
<dbReference type="RefSeq" id="YP_010780112.1">
    <property type="nucleotide sequence ID" value="NC_075038.1"/>
</dbReference>
<sequence length="459" mass="54086">MNMEIQKLLILLSPERGHNPILWRDIGQCIYNINFGYLDHWKNFTNKCGGKFDDEAHEQVWKKMTKTNHGIATLHMLAKNDNPEGYNAIVNKNLKKQIKAVIQNITTFDVAKLILIKYPTRFKCVSIKKNQWFEFKNHRWQEMDEIYNIGMIISNEIVEDFRKQQTQYLDLAKDENGPKRDRYIDIAHKISTVIKKIHLVSFKIMVTKDMADLVYDPEFLKNLNENTDLICFENGVYDLNAKVFRNGQPDDYISYSTGYNFLHTIHDPTIMNQIREYFGNFGESVASNLMGILNDCVRGSNESIDLNVLYGPYSCGKTMFVWLIKYLLGDYYKYVENFTTNPYVLQIPMHADPLLNSLKGIRFCYLDERNNDQKIYTNIIEIIKKEIKHKHNFNPQFRCFTTSNVFLQVYDNEPPTVNIEFEKIFTEKTIIKNLQKKFKKWAPVLMYLILSNWSDRVAL</sequence>
<evidence type="ECO:0000259" key="2">
    <source>
        <dbReference type="Pfam" id="PF08706"/>
    </source>
</evidence>
<keyword evidence="4" id="KW-0347">Helicase</keyword>
<dbReference type="PANTHER" id="PTHR35372">
    <property type="entry name" value="ATP BINDING PROTEIN-RELATED"/>
    <property type="match status" value="1"/>
</dbReference>
<keyword evidence="1" id="KW-0378">Hydrolase</keyword>
<feature type="domain" description="Primase C-terminal 2" evidence="3">
    <location>
        <begin position="6"/>
        <end position="78"/>
    </location>
</feature>
<dbReference type="GO" id="GO:0016817">
    <property type="term" value="F:hydrolase activity, acting on acid anhydrides"/>
    <property type="evidence" value="ECO:0007669"/>
    <property type="project" value="InterPro"/>
</dbReference>
<keyword evidence="4" id="KW-0547">Nucleotide-binding</keyword>
<feature type="domain" description="Bacteriophage/plasmid primase P4 C-terminal" evidence="2">
    <location>
        <begin position="112"/>
        <end position="264"/>
    </location>
</feature>
<dbReference type="InterPro" id="IPR027417">
    <property type="entry name" value="P-loop_NTPase"/>
</dbReference>